<protein>
    <submittedName>
        <fullName evidence="2">Uncharacterized protein</fullName>
    </submittedName>
</protein>
<dbReference type="OMA" id="KKTHYYF"/>
<dbReference type="PANTHER" id="PTHR28348:SF1">
    <property type="entry name" value="UPF0193 PROTEIN EVG1"/>
    <property type="match status" value="1"/>
</dbReference>
<keyword evidence="3" id="KW-1185">Reference proteome</keyword>
<feature type="region of interest" description="Disordered" evidence="1">
    <location>
        <begin position="31"/>
        <end position="59"/>
    </location>
</feature>
<feature type="compositionally biased region" description="Basic and acidic residues" evidence="1">
    <location>
        <begin position="37"/>
        <end position="47"/>
    </location>
</feature>
<dbReference type="Ensembl" id="ENSGMOT00000039566.1">
    <property type="protein sequence ID" value="ENSGMOP00000049903.1"/>
    <property type="gene ID" value="ENSGMOG00000036773.1"/>
</dbReference>
<reference evidence="2" key="2">
    <citation type="submission" date="2025-09" db="UniProtKB">
        <authorList>
            <consortium name="Ensembl"/>
        </authorList>
    </citation>
    <scope>IDENTIFICATION</scope>
</reference>
<accession>A0A8C5BP82</accession>
<evidence type="ECO:0000313" key="3">
    <source>
        <dbReference type="Proteomes" id="UP000694546"/>
    </source>
</evidence>
<reference evidence="2" key="1">
    <citation type="submission" date="2025-08" db="UniProtKB">
        <authorList>
            <consortium name="Ensembl"/>
        </authorList>
    </citation>
    <scope>IDENTIFICATION</scope>
</reference>
<evidence type="ECO:0000256" key="1">
    <source>
        <dbReference type="SAM" id="MobiDB-lite"/>
    </source>
</evidence>
<dbReference type="PANTHER" id="PTHR28348">
    <property type="entry name" value="UPF0193 PROTEIN EVG1"/>
    <property type="match status" value="1"/>
</dbReference>
<organism evidence="2 3">
    <name type="scientific">Gadus morhua</name>
    <name type="common">Atlantic cod</name>
    <dbReference type="NCBI Taxonomy" id="8049"/>
    <lineage>
        <taxon>Eukaryota</taxon>
        <taxon>Metazoa</taxon>
        <taxon>Chordata</taxon>
        <taxon>Craniata</taxon>
        <taxon>Vertebrata</taxon>
        <taxon>Euteleostomi</taxon>
        <taxon>Actinopterygii</taxon>
        <taxon>Neopterygii</taxon>
        <taxon>Teleostei</taxon>
        <taxon>Neoteleostei</taxon>
        <taxon>Acanthomorphata</taxon>
        <taxon>Zeiogadaria</taxon>
        <taxon>Gadariae</taxon>
        <taxon>Gadiformes</taxon>
        <taxon>Gadoidei</taxon>
        <taxon>Gadidae</taxon>
        <taxon>Gadus</taxon>
    </lineage>
</organism>
<dbReference type="GeneTree" id="ENSGT00940000175885"/>
<name>A0A8C5BP82_GADMO</name>
<dbReference type="Proteomes" id="UP000694546">
    <property type="component" value="Chromosome 3"/>
</dbReference>
<dbReference type="Pfam" id="PF05250">
    <property type="entry name" value="UPF0193"/>
    <property type="match status" value="1"/>
</dbReference>
<dbReference type="InterPro" id="IPR007914">
    <property type="entry name" value="UPF0193"/>
</dbReference>
<sequence>MSSMTLDSLSHYFLTALSFVGDLEKEKSRLQSILATGKDETKPKPSRSEAQSPETMEKDGFQEVVDEIEERRQFLADMTALGQEKLYRNLINTEIAQKIRELELMDKTRSAALRDMTS</sequence>
<evidence type="ECO:0000313" key="2">
    <source>
        <dbReference type="Ensembl" id="ENSGMOP00000049903.1"/>
    </source>
</evidence>
<proteinExistence type="predicted"/>
<dbReference type="AlphaFoldDB" id="A0A8C5BP82"/>